<comment type="caution">
    <text evidence="1">The sequence shown here is derived from an EMBL/GenBank/DDBJ whole genome shotgun (WGS) entry which is preliminary data.</text>
</comment>
<gene>
    <name evidence="1" type="ORF">Rhow_008998</name>
</gene>
<protein>
    <submittedName>
        <fullName evidence="1">Uncharacterized protein</fullName>
    </submittedName>
</protein>
<keyword evidence="2" id="KW-1185">Reference proteome</keyword>
<sequence length="60" mass="6406">MHRILFPHKGRIVADERNYQNGSDGVAEEQSTRPVTGWVRSDAVSECGGAGSGLTAAHLL</sequence>
<evidence type="ECO:0000313" key="2">
    <source>
        <dbReference type="Proteomes" id="UP000287519"/>
    </source>
</evidence>
<proteinExistence type="predicted"/>
<reference evidence="1 2" key="1">
    <citation type="submission" date="2018-11" db="EMBL/GenBank/DDBJ databases">
        <title>Microbial catabolism of amino acid.</title>
        <authorList>
            <person name="Hibi M."/>
            <person name="Ogawa J."/>
        </authorList>
    </citation>
    <scope>NUCLEOTIDE SEQUENCE [LARGE SCALE GENOMIC DNA]</scope>
    <source>
        <strain evidence="1 2">C31-06</strain>
    </source>
</reference>
<organism evidence="1 2">
    <name type="scientific">Rhodococcus wratislaviensis</name>
    <name type="common">Tsukamurella wratislaviensis</name>
    <dbReference type="NCBI Taxonomy" id="44752"/>
    <lineage>
        <taxon>Bacteria</taxon>
        <taxon>Bacillati</taxon>
        <taxon>Actinomycetota</taxon>
        <taxon>Actinomycetes</taxon>
        <taxon>Mycobacteriales</taxon>
        <taxon>Nocardiaceae</taxon>
        <taxon>Rhodococcus</taxon>
    </lineage>
</organism>
<evidence type="ECO:0000313" key="1">
    <source>
        <dbReference type="EMBL" id="GCE44577.1"/>
    </source>
</evidence>
<dbReference type="AlphaFoldDB" id="A0A402CLS1"/>
<accession>A0A402CLS1</accession>
<dbReference type="Proteomes" id="UP000287519">
    <property type="component" value="Unassembled WGS sequence"/>
</dbReference>
<name>A0A402CLS1_RHOWR</name>
<dbReference type="EMBL" id="BHYM01000098">
    <property type="protein sequence ID" value="GCE44577.1"/>
    <property type="molecule type" value="Genomic_DNA"/>
</dbReference>